<feature type="chain" id="PRO_5045189625" description="histidine kinase" evidence="9">
    <location>
        <begin position="21"/>
        <end position="1322"/>
    </location>
</feature>
<dbReference type="SUPFAM" id="SSF47384">
    <property type="entry name" value="Homodimeric domain of signal transducing histidine kinase"/>
    <property type="match status" value="1"/>
</dbReference>
<dbReference type="InterPro" id="IPR036890">
    <property type="entry name" value="HATPase_C_sf"/>
</dbReference>
<evidence type="ECO:0000256" key="8">
    <source>
        <dbReference type="SAM" id="Phobius"/>
    </source>
</evidence>
<feature type="domain" description="Response regulatory" evidence="12">
    <location>
        <begin position="1076"/>
        <end position="1191"/>
    </location>
</feature>
<organism evidence="13 14">
    <name type="scientific">Reichenbachiella carrageenanivorans</name>
    <dbReference type="NCBI Taxonomy" id="2979869"/>
    <lineage>
        <taxon>Bacteria</taxon>
        <taxon>Pseudomonadati</taxon>
        <taxon>Bacteroidota</taxon>
        <taxon>Cytophagia</taxon>
        <taxon>Cytophagales</taxon>
        <taxon>Reichenbachiellaceae</taxon>
        <taxon>Reichenbachiella</taxon>
    </lineage>
</organism>
<dbReference type="InterPro" id="IPR036097">
    <property type="entry name" value="HisK_dim/P_sf"/>
</dbReference>
<dbReference type="Gene3D" id="1.10.10.60">
    <property type="entry name" value="Homeodomain-like"/>
    <property type="match status" value="1"/>
</dbReference>
<dbReference type="InterPro" id="IPR003594">
    <property type="entry name" value="HATPase_dom"/>
</dbReference>
<dbReference type="CDD" id="cd00075">
    <property type="entry name" value="HATPase"/>
    <property type="match status" value="1"/>
</dbReference>
<dbReference type="InterPro" id="IPR001789">
    <property type="entry name" value="Sig_transdc_resp-reg_receiver"/>
</dbReference>
<dbReference type="SUPFAM" id="SSF63829">
    <property type="entry name" value="Calcium-dependent phosphotriesterase"/>
    <property type="match status" value="2"/>
</dbReference>
<dbReference type="Proteomes" id="UP001062165">
    <property type="component" value="Chromosome"/>
</dbReference>
<evidence type="ECO:0000256" key="2">
    <source>
        <dbReference type="ARBA" id="ARBA00012438"/>
    </source>
</evidence>
<name>A0ABY6D802_9BACT</name>
<dbReference type="RefSeq" id="WP_263053012.1">
    <property type="nucleotide sequence ID" value="NZ_CP106735.1"/>
</dbReference>
<evidence type="ECO:0000313" key="14">
    <source>
        <dbReference type="Proteomes" id="UP001062165"/>
    </source>
</evidence>
<dbReference type="InterPro" id="IPR009057">
    <property type="entry name" value="Homeodomain-like_sf"/>
</dbReference>
<evidence type="ECO:0000256" key="4">
    <source>
        <dbReference type="ARBA" id="ARBA00023015"/>
    </source>
</evidence>
<reference evidence="13" key="1">
    <citation type="submission" date="2022-10" db="EMBL/GenBank/DDBJ databases">
        <title>Comparative genomics and taxonomic characterization of three novel marine species of genus Reichenbachiella exhibiting antioxidant and polysaccharide degradation activities.</title>
        <authorList>
            <person name="Muhammad N."/>
            <person name="Lee Y.-J."/>
            <person name="Ko J."/>
            <person name="Kim S.-G."/>
        </authorList>
    </citation>
    <scope>NUCLEOTIDE SEQUENCE</scope>
    <source>
        <strain evidence="13">Wsw4-B4</strain>
    </source>
</reference>
<evidence type="ECO:0000259" key="11">
    <source>
        <dbReference type="PROSITE" id="PS50109"/>
    </source>
</evidence>
<dbReference type="Pfam" id="PF00072">
    <property type="entry name" value="Response_reg"/>
    <property type="match status" value="1"/>
</dbReference>
<dbReference type="Gene3D" id="3.40.50.2300">
    <property type="match status" value="1"/>
</dbReference>
<feature type="signal peptide" evidence="9">
    <location>
        <begin position="1"/>
        <end position="20"/>
    </location>
</feature>
<sequence length="1322" mass="150489">MRIFFVLFATLIGSITHLQAQVINFEHIDLEDGLSQISVMAISQDALGNIWLGTRNGLNRYNGTTMTTYSTGSDSKNSLFENQIKRIKTHGDDVWILTPNAMNRFDTHTEQITNYPQPGLKSFGIYHGGIWVITEKDAYLLDQDSKQYIPKKLVLRADEIISEIEPHGDQLLIGTNHRLLVLNATAQTTLMNHVQVKSIFIDSEQNIWIGTDNNGLLKRDPSGLIKHLSGDQLSHEFVRCIQEDDHGNIWVGTFYGLDEITKEGQIKHYAVDKSRPYGLSHNSIWSLFKDQSGAMWAGTYYGGANLFNPTRNIFSFYPENTTNHESINFRVVGRMIEDKNHNLWICTDGGGLNFFDRKQNKFEYYKYTPGKNSISHNNVKGLLNQGDSILWIGTHRGGLNKMDLETKKFTSYLDAKYNPDSLPVGDISTLISYKNGFILGTIYGVIHFDPEHQTFSKFLPDYINERINERIISLFIDSEEYLWIGTEYSGLFRYSMRNGEFLSFAHKPDDERSLANNFVYQIFEDHYSRIWIATANGLNQFLPKSNDFIKYYTDQGLPGNIVFSIAASRFGGLILATNKGVSFFNVDKKTFKNITYANGLPLNELNEGGLFITSDGEVFVSGFNGMASFNEQAVLNKSSKKTPQISELFINNEKVDPTTHPEILSQSIFKTKSIDLSHFHSAITIRFTDMAFSKSEKQALEFKLEGFDQKWVTASQNSEATYTSLDDGKYVFRVRNINAPTLEARLEIKMNPPFYLSRTAYIIYLLVAIGILFLFNQQYLSRKRLEDELEMEHQKLDQNVQLNQSKLRFFTDISHEFRTPLTLIAGQIDLLLEKQNLSPSTYKKVLNIHKNTLRLKTLISELLDFRKQEQGHLKIKASKHDFIPFIEEIYLSFVELAQHAEIDYTLENDLPTVELWYDKPQLEKVFYNLLSNAFKFTPKKGKITIKLYFQDTEMAVEIINTGVGMPQESLDRIFDRFYQLDHLSTESKQGTGIGLALSKGIITAHKGSISVMSEKNDHTSFTVHIPTGHIHFDASELHTEDLDTPIISEELEFAPAVITQDVPDTETVVKTHATSTILVVEDNDEVRQFLQELMQVSFEVHVACNGQEGFERAQTLQPDLILSDVLMPVMSGTEMCSKLKTNLTTSHIPVVLLTARTAVEHKIEGLETGADDYITKPFNTKILVARINNILNNHRAIQKKFAVDPVSTTSKMAKNRIDREFLEKMETTINENLSNTKYDVAAFSRDMMLGRTNLFAKIKAITGQTPNELIMTMRLKKAAHLIATQPEATIAEIAYSCGFSNPHYFSRSFKKHFGKSPSKYLE</sequence>
<dbReference type="PROSITE" id="PS50109">
    <property type="entry name" value="HIS_KIN"/>
    <property type="match status" value="1"/>
</dbReference>
<keyword evidence="6" id="KW-0804">Transcription</keyword>
<dbReference type="InterPro" id="IPR018060">
    <property type="entry name" value="HTH_AraC"/>
</dbReference>
<evidence type="ECO:0000313" key="13">
    <source>
        <dbReference type="EMBL" id="UXX81288.1"/>
    </source>
</evidence>
<dbReference type="Gene3D" id="2.60.40.10">
    <property type="entry name" value="Immunoglobulins"/>
    <property type="match status" value="1"/>
</dbReference>
<dbReference type="SMART" id="SM00387">
    <property type="entry name" value="HATPase_c"/>
    <property type="match status" value="1"/>
</dbReference>
<dbReference type="PROSITE" id="PS00041">
    <property type="entry name" value="HTH_ARAC_FAMILY_1"/>
    <property type="match status" value="1"/>
</dbReference>
<keyword evidence="8" id="KW-0812">Transmembrane</keyword>
<keyword evidence="8" id="KW-1133">Transmembrane helix</keyword>
<proteinExistence type="predicted"/>
<dbReference type="CDD" id="cd17574">
    <property type="entry name" value="REC_OmpR"/>
    <property type="match status" value="1"/>
</dbReference>
<evidence type="ECO:0000256" key="3">
    <source>
        <dbReference type="ARBA" id="ARBA00022553"/>
    </source>
</evidence>
<dbReference type="Pfam" id="PF07495">
    <property type="entry name" value="Y_Y_Y"/>
    <property type="match status" value="1"/>
</dbReference>
<dbReference type="CDD" id="cd00082">
    <property type="entry name" value="HisKA"/>
    <property type="match status" value="1"/>
</dbReference>
<dbReference type="SUPFAM" id="SSF46689">
    <property type="entry name" value="Homeodomain-like"/>
    <property type="match status" value="1"/>
</dbReference>
<dbReference type="PROSITE" id="PS01124">
    <property type="entry name" value="HTH_ARAC_FAMILY_2"/>
    <property type="match status" value="1"/>
</dbReference>
<accession>A0ABY6D802</accession>
<dbReference type="InterPro" id="IPR011110">
    <property type="entry name" value="Reg_prop"/>
</dbReference>
<dbReference type="InterPro" id="IPR011006">
    <property type="entry name" value="CheY-like_superfamily"/>
</dbReference>
<evidence type="ECO:0000259" key="12">
    <source>
        <dbReference type="PROSITE" id="PS50110"/>
    </source>
</evidence>
<protein>
    <recommendedName>
        <fullName evidence="2">histidine kinase</fullName>
        <ecNumber evidence="2">2.7.13.3</ecNumber>
    </recommendedName>
</protein>
<dbReference type="SMART" id="SM00342">
    <property type="entry name" value="HTH_ARAC"/>
    <property type="match status" value="1"/>
</dbReference>
<feature type="domain" description="HTH araC/xylS-type" evidence="10">
    <location>
        <begin position="1223"/>
        <end position="1322"/>
    </location>
</feature>
<dbReference type="Pfam" id="PF07494">
    <property type="entry name" value="Reg_prop"/>
    <property type="match status" value="4"/>
</dbReference>
<evidence type="ECO:0000256" key="5">
    <source>
        <dbReference type="ARBA" id="ARBA00023125"/>
    </source>
</evidence>
<evidence type="ECO:0000256" key="9">
    <source>
        <dbReference type="SAM" id="SignalP"/>
    </source>
</evidence>
<keyword evidence="3 7" id="KW-0597">Phosphoprotein</keyword>
<dbReference type="InterPro" id="IPR005467">
    <property type="entry name" value="His_kinase_dom"/>
</dbReference>
<feature type="transmembrane region" description="Helical" evidence="8">
    <location>
        <begin position="755"/>
        <end position="775"/>
    </location>
</feature>
<evidence type="ECO:0000256" key="1">
    <source>
        <dbReference type="ARBA" id="ARBA00000085"/>
    </source>
</evidence>
<dbReference type="PANTHER" id="PTHR43547:SF2">
    <property type="entry name" value="HYBRID SIGNAL TRANSDUCTION HISTIDINE KINASE C"/>
    <property type="match status" value="1"/>
</dbReference>
<dbReference type="PROSITE" id="PS50110">
    <property type="entry name" value="RESPONSE_REGULATORY"/>
    <property type="match status" value="1"/>
</dbReference>
<evidence type="ECO:0000256" key="7">
    <source>
        <dbReference type="PROSITE-ProRule" id="PRU00169"/>
    </source>
</evidence>
<dbReference type="SMART" id="SM00448">
    <property type="entry name" value="REC"/>
    <property type="match status" value="1"/>
</dbReference>
<dbReference type="EC" id="2.7.13.3" evidence="2"/>
<keyword evidence="8" id="KW-0472">Membrane</keyword>
<dbReference type="InterPro" id="IPR011123">
    <property type="entry name" value="Y_Y_Y"/>
</dbReference>
<keyword evidence="5" id="KW-0238">DNA-binding</keyword>
<gene>
    <name evidence="13" type="ORF">N7E81_09315</name>
</gene>
<dbReference type="Gene3D" id="3.30.565.10">
    <property type="entry name" value="Histidine kinase-like ATPase, C-terminal domain"/>
    <property type="match status" value="1"/>
</dbReference>
<dbReference type="InterPro" id="IPR015943">
    <property type="entry name" value="WD40/YVTN_repeat-like_dom_sf"/>
</dbReference>
<dbReference type="InterPro" id="IPR013783">
    <property type="entry name" value="Ig-like_fold"/>
</dbReference>
<dbReference type="InterPro" id="IPR018062">
    <property type="entry name" value="HTH_AraC-typ_CS"/>
</dbReference>
<dbReference type="PANTHER" id="PTHR43547">
    <property type="entry name" value="TWO-COMPONENT HISTIDINE KINASE"/>
    <property type="match status" value="1"/>
</dbReference>
<evidence type="ECO:0000256" key="6">
    <source>
        <dbReference type="ARBA" id="ARBA00023163"/>
    </source>
</evidence>
<dbReference type="InterPro" id="IPR004358">
    <property type="entry name" value="Sig_transdc_His_kin-like_C"/>
</dbReference>
<dbReference type="SMART" id="SM00388">
    <property type="entry name" value="HisKA"/>
    <property type="match status" value="1"/>
</dbReference>
<evidence type="ECO:0000259" key="10">
    <source>
        <dbReference type="PROSITE" id="PS01124"/>
    </source>
</evidence>
<dbReference type="PRINTS" id="PR00344">
    <property type="entry name" value="BCTRLSENSOR"/>
</dbReference>
<dbReference type="SUPFAM" id="SSF55874">
    <property type="entry name" value="ATPase domain of HSP90 chaperone/DNA topoisomerase II/histidine kinase"/>
    <property type="match status" value="1"/>
</dbReference>
<keyword evidence="9" id="KW-0732">Signal</keyword>
<dbReference type="Pfam" id="PF02518">
    <property type="entry name" value="HATPase_c"/>
    <property type="match status" value="1"/>
</dbReference>
<feature type="modified residue" description="4-aspartylphosphate" evidence="7">
    <location>
        <position position="1124"/>
    </location>
</feature>
<dbReference type="InterPro" id="IPR003661">
    <property type="entry name" value="HisK_dim/P_dom"/>
</dbReference>
<comment type="catalytic activity">
    <reaction evidence="1">
        <text>ATP + protein L-histidine = ADP + protein N-phospho-L-histidine.</text>
        <dbReference type="EC" id="2.7.13.3"/>
    </reaction>
</comment>
<dbReference type="SUPFAM" id="SSF52172">
    <property type="entry name" value="CheY-like"/>
    <property type="match status" value="1"/>
</dbReference>
<dbReference type="EMBL" id="CP106735">
    <property type="protein sequence ID" value="UXX81288.1"/>
    <property type="molecule type" value="Genomic_DNA"/>
</dbReference>
<dbReference type="Pfam" id="PF12833">
    <property type="entry name" value="HTH_18"/>
    <property type="match status" value="1"/>
</dbReference>
<keyword evidence="4" id="KW-0805">Transcription regulation</keyword>
<dbReference type="Gene3D" id="1.10.287.130">
    <property type="match status" value="1"/>
</dbReference>
<feature type="domain" description="Histidine kinase" evidence="11">
    <location>
        <begin position="812"/>
        <end position="1029"/>
    </location>
</feature>
<dbReference type="Pfam" id="PF00512">
    <property type="entry name" value="HisKA"/>
    <property type="match status" value="1"/>
</dbReference>
<keyword evidence="14" id="KW-1185">Reference proteome</keyword>
<dbReference type="Gene3D" id="2.130.10.10">
    <property type="entry name" value="YVTN repeat-like/Quinoprotein amine dehydrogenase"/>
    <property type="match status" value="2"/>
</dbReference>